<evidence type="ECO:0000313" key="3">
    <source>
        <dbReference type="Proteomes" id="UP000469545"/>
    </source>
</evidence>
<dbReference type="AlphaFoldDB" id="A0A6N9UF74"/>
<comment type="caution">
    <text evidence="2">The sequence shown here is derived from an EMBL/GenBank/DDBJ whole genome shotgun (WGS) entry which is preliminary data.</text>
</comment>
<dbReference type="Proteomes" id="UP000469545">
    <property type="component" value="Unassembled WGS sequence"/>
</dbReference>
<name>A0A6N9UF74_9ACTN</name>
<reference evidence="2 3" key="1">
    <citation type="submission" date="2020-01" db="EMBL/GenBank/DDBJ databases">
        <title>Insect and environment-associated Actinomycetes.</title>
        <authorList>
            <person name="Currrie C."/>
            <person name="Chevrette M."/>
            <person name="Carlson C."/>
            <person name="Stubbendieck R."/>
            <person name="Wendt-Pienkowski E."/>
        </authorList>
    </citation>
    <scope>NUCLEOTIDE SEQUENCE [LARGE SCALE GENOMIC DNA]</scope>
    <source>
        <strain evidence="2 3">SID14172</strain>
    </source>
</reference>
<feature type="non-terminal residue" evidence="2">
    <location>
        <position position="65"/>
    </location>
</feature>
<keyword evidence="3" id="KW-1185">Reference proteome</keyword>
<sequence>MTTRLEEGPDGSDDRNEPGFAREGDDPLLVVLRPDAEFLGPPPGRYEAIRRAASRRRLLRAAAGA</sequence>
<feature type="region of interest" description="Disordered" evidence="1">
    <location>
        <begin position="1"/>
        <end position="26"/>
    </location>
</feature>
<dbReference type="EMBL" id="JAAGMB010000017">
    <property type="protein sequence ID" value="NEB15219.1"/>
    <property type="molecule type" value="Genomic_DNA"/>
</dbReference>
<feature type="compositionally biased region" description="Basic and acidic residues" evidence="1">
    <location>
        <begin position="1"/>
        <end position="25"/>
    </location>
</feature>
<organism evidence="2 3">
    <name type="scientific">Streptomyces coelicoflavus</name>
    <dbReference type="NCBI Taxonomy" id="285562"/>
    <lineage>
        <taxon>Bacteria</taxon>
        <taxon>Bacillati</taxon>
        <taxon>Actinomycetota</taxon>
        <taxon>Actinomycetes</taxon>
        <taxon>Kitasatosporales</taxon>
        <taxon>Streptomycetaceae</taxon>
        <taxon>Streptomyces</taxon>
    </lineage>
</organism>
<proteinExistence type="predicted"/>
<evidence type="ECO:0000313" key="2">
    <source>
        <dbReference type="EMBL" id="NEB15219.1"/>
    </source>
</evidence>
<evidence type="ECO:0000256" key="1">
    <source>
        <dbReference type="SAM" id="MobiDB-lite"/>
    </source>
</evidence>
<protein>
    <submittedName>
        <fullName evidence="2">Uncharacterized protein</fullName>
    </submittedName>
</protein>
<gene>
    <name evidence="2" type="ORF">G3I46_01585</name>
</gene>
<accession>A0A6N9UF74</accession>